<evidence type="ECO:0000313" key="2">
    <source>
        <dbReference type="Proteomes" id="UP000315295"/>
    </source>
</evidence>
<comment type="caution">
    <text evidence="1">The sequence shown here is derived from an EMBL/GenBank/DDBJ whole genome shotgun (WGS) entry which is preliminary data.</text>
</comment>
<organism evidence="1 2">
    <name type="scientific">Malus baccata</name>
    <name type="common">Siberian crab apple</name>
    <name type="synonym">Pyrus baccata</name>
    <dbReference type="NCBI Taxonomy" id="106549"/>
    <lineage>
        <taxon>Eukaryota</taxon>
        <taxon>Viridiplantae</taxon>
        <taxon>Streptophyta</taxon>
        <taxon>Embryophyta</taxon>
        <taxon>Tracheophyta</taxon>
        <taxon>Spermatophyta</taxon>
        <taxon>Magnoliopsida</taxon>
        <taxon>eudicotyledons</taxon>
        <taxon>Gunneridae</taxon>
        <taxon>Pentapetalae</taxon>
        <taxon>rosids</taxon>
        <taxon>fabids</taxon>
        <taxon>Rosales</taxon>
        <taxon>Rosaceae</taxon>
        <taxon>Amygdaloideae</taxon>
        <taxon>Maleae</taxon>
        <taxon>Malus</taxon>
    </lineage>
</organism>
<accession>A0A540KQG4</accession>
<gene>
    <name evidence="1" type="ORF">C1H46_038023</name>
</gene>
<name>A0A540KQG4_MALBA</name>
<proteinExistence type="predicted"/>
<dbReference type="EMBL" id="VIEB01001028">
    <property type="protein sequence ID" value="TQD76461.1"/>
    <property type="molecule type" value="Genomic_DNA"/>
</dbReference>
<evidence type="ECO:0000313" key="1">
    <source>
        <dbReference type="EMBL" id="TQD76461.1"/>
    </source>
</evidence>
<sequence length="99" mass="11255">MPLIRSSSPIFIALCLLLFRPPFFLVVIFHPHTILCSDLQSPIRNWISDPLSALTSFPSTSIPNSHKDQVFCGLCHRVSEGDLDLCLFSRFEVWLPPKM</sequence>
<dbReference type="Proteomes" id="UP000315295">
    <property type="component" value="Unassembled WGS sequence"/>
</dbReference>
<protein>
    <submittedName>
        <fullName evidence="1">Uncharacterized protein</fullName>
    </submittedName>
</protein>
<reference evidence="1 2" key="1">
    <citation type="journal article" date="2019" name="G3 (Bethesda)">
        <title>Sequencing of a Wild Apple (Malus baccata) Genome Unravels the Differences Between Cultivated and Wild Apple Species Regarding Disease Resistance and Cold Tolerance.</title>
        <authorList>
            <person name="Chen X."/>
        </authorList>
    </citation>
    <scope>NUCLEOTIDE SEQUENCE [LARGE SCALE GENOMIC DNA]</scope>
    <source>
        <strain evidence="2">cv. Shandingzi</strain>
        <tissue evidence="1">Leaves</tissue>
    </source>
</reference>
<keyword evidence="2" id="KW-1185">Reference proteome</keyword>
<dbReference type="AlphaFoldDB" id="A0A540KQG4"/>